<reference evidence="1 2" key="1">
    <citation type="submission" date="2013-11" db="EMBL/GenBank/DDBJ databases">
        <title>Draft genome of the bovine lungworm Dictyocaulus viviparus.</title>
        <authorList>
            <person name="Mitreva M."/>
        </authorList>
    </citation>
    <scope>NUCLEOTIDE SEQUENCE [LARGE SCALE GENOMIC DNA]</scope>
    <source>
        <strain evidence="1 2">HannoverDv2000</strain>
    </source>
</reference>
<gene>
    <name evidence="1" type="ORF">DICVIV_01842</name>
</gene>
<dbReference type="AlphaFoldDB" id="A0A0D8YBL4"/>
<sequence length="75" mass="8419">MKKAYCVQEPTKVLVAAKSRHLSFVIDEGFEAAMIDLSRVTSFFHVLNTKRSLMLTINSLRSDINLLTGALHNIL</sequence>
<evidence type="ECO:0000313" key="1">
    <source>
        <dbReference type="EMBL" id="KJH51951.1"/>
    </source>
</evidence>
<reference evidence="2" key="2">
    <citation type="journal article" date="2016" name="Sci. Rep.">
        <title>Dictyocaulus viviparus genome, variome and transcriptome elucidate lungworm biology and support future intervention.</title>
        <authorList>
            <person name="McNulty S.N."/>
            <person name="Strube C."/>
            <person name="Rosa B.A."/>
            <person name="Martin J.C."/>
            <person name="Tyagi R."/>
            <person name="Choi Y.J."/>
            <person name="Wang Q."/>
            <person name="Hallsworth Pepin K."/>
            <person name="Zhang X."/>
            <person name="Ozersky P."/>
            <person name="Wilson R.K."/>
            <person name="Sternberg P.W."/>
            <person name="Gasser R.B."/>
            <person name="Mitreva M."/>
        </authorList>
    </citation>
    <scope>NUCLEOTIDE SEQUENCE [LARGE SCALE GENOMIC DNA]</scope>
    <source>
        <strain evidence="2">HannoverDv2000</strain>
    </source>
</reference>
<proteinExistence type="predicted"/>
<evidence type="ECO:0000313" key="2">
    <source>
        <dbReference type="Proteomes" id="UP000053766"/>
    </source>
</evidence>
<accession>A0A0D8YBL4</accession>
<dbReference type="Proteomes" id="UP000053766">
    <property type="component" value="Unassembled WGS sequence"/>
</dbReference>
<protein>
    <submittedName>
        <fullName evidence="1">Uncharacterized protein</fullName>
    </submittedName>
</protein>
<keyword evidence="2" id="KW-1185">Reference proteome</keyword>
<name>A0A0D8YBL4_DICVI</name>
<organism evidence="1 2">
    <name type="scientific">Dictyocaulus viviparus</name>
    <name type="common">Bovine lungworm</name>
    <dbReference type="NCBI Taxonomy" id="29172"/>
    <lineage>
        <taxon>Eukaryota</taxon>
        <taxon>Metazoa</taxon>
        <taxon>Ecdysozoa</taxon>
        <taxon>Nematoda</taxon>
        <taxon>Chromadorea</taxon>
        <taxon>Rhabditida</taxon>
        <taxon>Rhabditina</taxon>
        <taxon>Rhabditomorpha</taxon>
        <taxon>Strongyloidea</taxon>
        <taxon>Metastrongylidae</taxon>
        <taxon>Dictyocaulus</taxon>
    </lineage>
</organism>
<dbReference type="EMBL" id="KN716173">
    <property type="protein sequence ID" value="KJH51951.1"/>
    <property type="molecule type" value="Genomic_DNA"/>
</dbReference>